<feature type="binding site" evidence="12">
    <location>
        <position position="165"/>
    </location>
    <ligand>
        <name>Zn(2+)</name>
        <dbReference type="ChEBI" id="CHEBI:29105"/>
        <note>catalytic</note>
    </ligand>
</feature>
<comment type="cofactor">
    <cofactor evidence="12 13">
        <name>Zn(2+)</name>
        <dbReference type="ChEBI" id="CHEBI:29105"/>
    </cofactor>
    <text evidence="12 13">Binds 1 zinc ion per subunit.</text>
</comment>
<evidence type="ECO:0000256" key="2">
    <source>
        <dbReference type="ARBA" id="ARBA00022670"/>
    </source>
</evidence>
<dbReference type="Pfam" id="PF00431">
    <property type="entry name" value="CUB"/>
    <property type="match status" value="2"/>
</dbReference>
<dbReference type="EC" id="3.4.24.-" evidence="13"/>
<dbReference type="InterPro" id="IPR024079">
    <property type="entry name" value="MetalloPept_cat_dom_sf"/>
</dbReference>
<accession>H3AXU9</accession>
<evidence type="ECO:0000256" key="11">
    <source>
        <dbReference type="PROSITE-ProRule" id="PRU00059"/>
    </source>
</evidence>
<evidence type="ECO:0000256" key="10">
    <source>
        <dbReference type="ARBA" id="ARBA00037865"/>
    </source>
</evidence>
<dbReference type="InParanoid" id="H3AXU9"/>
<evidence type="ECO:0000256" key="7">
    <source>
        <dbReference type="ARBA" id="ARBA00022833"/>
    </source>
</evidence>
<dbReference type="CDD" id="cd00041">
    <property type="entry name" value="CUB"/>
    <property type="match status" value="2"/>
</dbReference>
<dbReference type="PANTHER" id="PTHR10127">
    <property type="entry name" value="DISCOIDIN, CUB, EGF, LAMININ , AND ZINC METALLOPROTEASE DOMAIN CONTAINING"/>
    <property type="match status" value="1"/>
</dbReference>
<reference evidence="17" key="1">
    <citation type="submission" date="2011-08" db="EMBL/GenBank/DDBJ databases">
        <title>The draft genome of Latimeria chalumnae.</title>
        <authorList>
            <person name="Di Palma F."/>
            <person name="Alfoldi J."/>
            <person name="Johnson J."/>
            <person name="Berlin A."/>
            <person name="Gnerre S."/>
            <person name="Jaffe D."/>
            <person name="MacCallum I."/>
            <person name="Young S."/>
            <person name="Walker B.J."/>
            <person name="Lander E."/>
            <person name="Lindblad-Toh K."/>
        </authorList>
    </citation>
    <scope>NUCLEOTIDE SEQUENCE [LARGE SCALE GENOMIC DNA]</scope>
    <source>
        <strain evidence="17">Wild caught</strain>
    </source>
</reference>
<feature type="binding site" evidence="12">
    <location>
        <position position="175"/>
    </location>
    <ligand>
        <name>Zn(2+)</name>
        <dbReference type="ChEBI" id="CHEBI:29105"/>
        <note>catalytic</note>
    </ligand>
</feature>
<dbReference type="InterPro" id="IPR017370">
    <property type="entry name" value="Hatching_enzyme_Uvs2-like"/>
</dbReference>
<dbReference type="SMART" id="SM00235">
    <property type="entry name" value="ZnMc"/>
    <property type="match status" value="1"/>
</dbReference>
<dbReference type="InterPro" id="IPR001506">
    <property type="entry name" value="Peptidase_M12A"/>
</dbReference>
<evidence type="ECO:0000256" key="9">
    <source>
        <dbReference type="ARBA" id="ARBA00023157"/>
    </source>
</evidence>
<dbReference type="PIRSF" id="PIRSF038057">
    <property type="entry name" value="Hatching_enzyme_Uvs2"/>
    <property type="match status" value="1"/>
</dbReference>
<organism evidence="16 17">
    <name type="scientific">Latimeria chalumnae</name>
    <name type="common">Coelacanth</name>
    <dbReference type="NCBI Taxonomy" id="7897"/>
    <lineage>
        <taxon>Eukaryota</taxon>
        <taxon>Metazoa</taxon>
        <taxon>Chordata</taxon>
        <taxon>Craniata</taxon>
        <taxon>Vertebrata</taxon>
        <taxon>Euteleostomi</taxon>
        <taxon>Coelacanthiformes</taxon>
        <taxon>Coelacanthidae</taxon>
        <taxon>Latimeria</taxon>
    </lineage>
</organism>
<dbReference type="FunFam" id="2.60.120.290:FF:000013">
    <property type="entry name" value="Membrane frizzled-related protein"/>
    <property type="match status" value="1"/>
</dbReference>
<feature type="binding site" evidence="12">
    <location>
        <position position="169"/>
    </location>
    <ligand>
        <name>Zn(2+)</name>
        <dbReference type="ChEBI" id="CHEBI:29105"/>
        <note>catalytic</note>
    </ligand>
</feature>
<dbReference type="InterPro" id="IPR035914">
    <property type="entry name" value="Sperma_CUB_dom_sf"/>
</dbReference>
<dbReference type="eggNOG" id="KOG3714">
    <property type="taxonomic scope" value="Eukaryota"/>
</dbReference>
<reference evidence="16" key="2">
    <citation type="submission" date="2025-08" db="UniProtKB">
        <authorList>
            <consortium name="Ensembl"/>
        </authorList>
    </citation>
    <scope>IDENTIFICATION</scope>
</reference>
<dbReference type="EMBL" id="AFYH01129537">
    <property type="status" value="NOT_ANNOTATED_CDS"/>
    <property type="molecule type" value="Genomic_DNA"/>
</dbReference>
<evidence type="ECO:0000256" key="3">
    <source>
        <dbReference type="ARBA" id="ARBA00022723"/>
    </source>
</evidence>
<dbReference type="Gene3D" id="3.40.390.10">
    <property type="entry name" value="Collagenase (Catalytic Domain)"/>
    <property type="match status" value="1"/>
</dbReference>
<dbReference type="AlphaFoldDB" id="H3AXU9"/>
<dbReference type="PANTHER" id="PTHR10127:SF899">
    <property type="entry name" value="ASTACIN-LIKE METALLOENDOPEPTIDASE-RELATED"/>
    <property type="match status" value="1"/>
</dbReference>
<keyword evidence="8 12" id="KW-0482">Metalloprotease</keyword>
<keyword evidence="7 12" id="KW-0862">Zinc</keyword>
<dbReference type="FunFam" id="3.40.390.10:FF:000040">
    <property type="entry name" value="Metalloendopeptidase"/>
    <property type="match status" value="1"/>
</dbReference>
<dbReference type="GO" id="GO:0006508">
    <property type="term" value="P:proteolysis"/>
    <property type="evidence" value="ECO:0007669"/>
    <property type="project" value="UniProtKB-KW"/>
</dbReference>
<proteinExistence type="predicted"/>
<reference evidence="16" key="3">
    <citation type="submission" date="2025-09" db="UniProtKB">
        <authorList>
            <consortium name="Ensembl"/>
        </authorList>
    </citation>
    <scope>IDENTIFICATION</scope>
</reference>
<keyword evidence="17" id="KW-1185">Reference proteome</keyword>
<comment type="caution">
    <text evidence="11">Lacks conserved residue(s) required for the propagation of feature annotation.</text>
</comment>
<comment type="subcellular location">
    <subcellularLocation>
        <location evidence="10">Cytoplasmic vesicle</location>
        <location evidence="10">Secretory vesicle</location>
        <location evidence="10">Cortical granule</location>
    </subcellularLocation>
</comment>
<dbReference type="GeneTree" id="ENSGT00940000161051"/>
<evidence type="ECO:0000256" key="1">
    <source>
        <dbReference type="ARBA" id="ARBA00022490"/>
    </source>
</evidence>
<dbReference type="SMART" id="SM00042">
    <property type="entry name" value="CUB"/>
    <property type="match status" value="2"/>
</dbReference>
<dbReference type="Gene3D" id="2.60.120.290">
    <property type="entry name" value="Spermadhesin, CUB domain"/>
    <property type="match status" value="2"/>
</dbReference>
<dbReference type="PRINTS" id="PR00480">
    <property type="entry name" value="ASTACIN"/>
</dbReference>
<dbReference type="FunFam" id="2.60.120.290:FF:000005">
    <property type="entry name" value="Procollagen C-endopeptidase enhancer 1"/>
    <property type="match status" value="1"/>
</dbReference>
<dbReference type="InterPro" id="IPR000859">
    <property type="entry name" value="CUB_dom"/>
</dbReference>
<dbReference type="OMA" id="VARNHEY"/>
<keyword evidence="1" id="KW-0963">Cytoplasm</keyword>
<evidence type="ECO:0000259" key="15">
    <source>
        <dbReference type="PROSITE" id="PS51864"/>
    </source>
</evidence>
<dbReference type="GO" id="GO:0004222">
    <property type="term" value="F:metalloendopeptidase activity"/>
    <property type="evidence" value="ECO:0007669"/>
    <property type="project" value="UniProtKB-UniRule"/>
</dbReference>
<dbReference type="Proteomes" id="UP000008672">
    <property type="component" value="Unassembled WGS sequence"/>
</dbReference>
<dbReference type="PROSITE" id="PS01180">
    <property type="entry name" value="CUB"/>
    <property type="match status" value="2"/>
</dbReference>
<evidence type="ECO:0000256" key="13">
    <source>
        <dbReference type="RuleBase" id="RU361183"/>
    </source>
</evidence>
<dbReference type="SUPFAM" id="SSF49854">
    <property type="entry name" value="Spermadhesin, CUB domain"/>
    <property type="match status" value="2"/>
</dbReference>
<evidence type="ECO:0000256" key="4">
    <source>
        <dbReference type="ARBA" id="ARBA00022729"/>
    </source>
</evidence>
<dbReference type="Pfam" id="PF01400">
    <property type="entry name" value="Astacin"/>
    <property type="match status" value="1"/>
</dbReference>
<keyword evidence="2 12" id="KW-0645">Protease</keyword>
<dbReference type="Ensembl" id="ENSLACT00000014570.1">
    <property type="protein sequence ID" value="ENSLACP00000014470.1"/>
    <property type="gene ID" value="ENSLACG00000012733.2"/>
</dbReference>
<evidence type="ECO:0000313" key="17">
    <source>
        <dbReference type="Proteomes" id="UP000008672"/>
    </source>
</evidence>
<keyword evidence="4" id="KW-0732">Signal</keyword>
<dbReference type="STRING" id="7897.ENSLACP00000014470"/>
<sequence>INSTRYVSIYLKSEFRKLKTLEILISFLVSKAEAERANSVFGKILKANNGSGMLFEFGDIAKNTMRSAISCPSENCYWPKDSDGFVKVPYELSNKYTSRVKLIIVSALKEIHTMTCIRFVPRTTEVDYVEVSPIGGCWSHRGRLGGKQTLSLLQNGCLWRGVIHHEFNHVLGFFHEHVRSDRNKYVRIQWKNIGEGFKDNFTPAKLNNLGLPYDYRSVMHYGKYDFTINAGKPTILPFPNKDQILGQVNGLSTLDYLKINKLYKCNVCSTLLFGDSGIVMTANYPLSYTNNLNCVWLIRASSHQVHLNFYDVDIQSSPHCSKDYVKVYDGDTRASRMLLDKSCGKKELPLLIASTNIMLIEFVSDSSISANGFAAAYKVGKCGATLTAMSGKFSSQFYPKKYPFNTECFWTIVAPRGYRISIELEDFGIEFSVGCVFDYFIIRDGGTINAPLIGRYCGTPDFPSIISTGNYMMVHMYSDDSIGFKGFLAKYTMSKSASILF</sequence>
<gene>
    <name evidence="16" type="primary">LOC102351080</name>
</gene>
<evidence type="ECO:0000256" key="5">
    <source>
        <dbReference type="ARBA" id="ARBA00022737"/>
    </source>
</evidence>
<name>H3AXU9_LATCH</name>
<feature type="domain" description="CUB" evidence="14">
    <location>
        <begin position="382"/>
        <end position="494"/>
    </location>
</feature>
<dbReference type="InterPro" id="IPR006026">
    <property type="entry name" value="Peptidase_Metallo"/>
</dbReference>
<keyword evidence="3 12" id="KW-0479">Metal-binding</keyword>
<dbReference type="SUPFAM" id="SSF55486">
    <property type="entry name" value="Metalloproteases ('zincins'), catalytic domain"/>
    <property type="match status" value="1"/>
</dbReference>
<feature type="domain" description="CUB" evidence="14">
    <location>
        <begin position="268"/>
        <end position="380"/>
    </location>
</feature>
<keyword evidence="9" id="KW-1015">Disulfide bond</keyword>
<feature type="active site" evidence="12">
    <location>
        <position position="166"/>
    </location>
</feature>
<evidence type="ECO:0000256" key="8">
    <source>
        <dbReference type="ARBA" id="ARBA00023049"/>
    </source>
</evidence>
<dbReference type="PROSITE" id="PS51864">
    <property type="entry name" value="ASTACIN"/>
    <property type="match status" value="1"/>
</dbReference>
<keyword evidence="5" id="KW-0677">Repeat</keyword>
<keyword evidence="6 12" id="KW-0378">Hydrolase</keyword>
<feature type="domain" description="Peptidase M12A" evidence="15">
    <location>
        <begin position="67"/>
        <end position="266"/>
    </location>
</feature>
<dbReference type="GO" id="GO:0008270">
    <property type="term" value="F:zinc ion binding"/>
    <property type="evidence" value="ECO:0007669"/>
    <property type="project" value="UniProtKB-UniRule"/>
</dbReference>
<evidence type="ECO:0000256" key="12">
    <source>
        <dbReference type="PROSITE-ProRule" id="PRU01211"/>
    </source>
</evidence>
<evidence type="ECO:0000256" key="6">
    <source>
        <dbReference type="ARBA" id="ARBA00022801"/>
    </source>
</evidence>
<protein>
    <recommendedName>
        <fullName evidence="13">Metalloendopeptidase</fullName>
        <ecNumber evidence="13">3.4.24.-</ecNumber>
    </recommendedName>
</protein>
<dbReference type="GO" id="GO:0060473">
    <property type="term" value="C:cortical granule"/>
    <property type="evidence" value="ECO:0007669"/>
    <property type="project" value="UniProtKB-SubCell"/>
</dbReference>
<evidence type="ECO:0000259" key="14">
    <source>
        <dbReference type="PROSITE" id="PS01180"/>
    </source>
</evidence>
<evidence type="ECO:0000313" key="16">
    <source>
        <dbReference type="Ensembl" id="ENSLACP00000014470.1"/>
    </source>
</evidence>